<evidence type="ECO:0000313" key="8">
    <source>
        <dbReference type="Proteomes" id="UP000540698"/>
    </source>
</evidence>
<dbReference type="EMBL" id="JAAXOS010000006">
    <property type="protein sequence ID" value="NKY27351.1"/>
    <property type="molecule type" value="Genomic_DNA"/>
</dbReference>
<dbReference type="PANTHER" id="PTHR30085">
    <property type="entry name" value="AMINO ACID ABC TRANSPORTER PERMEASE"/>
    <property type="match status" value="1"/>
</dbReference>
<dbReference type="InterPro" id="IPR051455">
    <property type="entry name" value="Bact_solute-bind_prot3"/>
</dbReference>
<protein>
    <submittedName>
        <fullName evidence="7">Glutamate ABC transporter substrate-binding protein</fullName>
    </submittedName>
</protein>
<evidence type="ECO:0000256" key="5">
    <source>
        <dbReference type="SAM" id="SignalP"/>
    </source>
</evidence>
<keyword evidence="2" id="KW-0813">Transport</keyword>
<feature type="signal peptide" evidence="5">
    <location>
        <begin position="1"/>
        <end position="27"/>
    </location>
</feature>
<feature type="region of interest" description="Disordered" evidence="4">
    <location>
        <begin position="48"/>
        <end position="81"/>
    </location>
</feature>
<feature type="chain" id="PRO_5031229248" evidence="5">
    <location>
        <begin position="28"/>
        <end position="327"/>
    </location>
</feature>
<dbReference type="AlphaFoldDB" id="A0A7X6L3V5"/>
<evidence type="ECO:0000256" key="1">
    <source>
        <dbReference type="ARBA" id="ARBA00010333"/>
    </source>
</evidence>
<dbReference type="GO" id="GO:0005576">
    <property type="term" value="C:extracellular region"/>
    <property type="evidence" value="ECO:0007669"/>
    <property type="project" value="TreeGrafter"/>
</dbReference>
<proteinExistence type="inferred from homology"/>
<dbReference type="InterPro" id="IPR001638">
    <property type="entry name" value="Solute-binding_3/MltF_N"/>
</dbReference>
<feature type="region of interest" description="Disordered" evidence="4">
    <location>
        <begin position="22"/>
        <end position="41"/>
    </location>
</feature>
<comment type="caution">
    <text evidence="7">The sequence shown here is derived from an EMBL/GenBank/DDBJ whole genome shotgun (WGS) entry which is preliminary data.</text>
</comment>
<feature type="compositionally biased region" description="Low complexity" evidence="4">
    <location>
        <begin position="61"/>
        <end position="74"/>
    </location>
</feature>
<feature type="domain" description="Solute-binding protein family 3/N-terminal" evidence="6">
    <location>
        <begin position="92"/>
        <end position="314"/>
    </location>
</feature>
<dbReference type="Gene3D" id="3.40.190.10">
    <property type="entry name" value="Periplasmic binding protein-like II"/>
    <property type="match status" value="2"/>
</dbReference>
<organism evidence="7 8">
    <name type="scientific">Nocardia gamkensis</name>
    <dbReference type="NCBI Taxonomy" id="352869"/>
    <lineage>
        <taxon>Bacteria</taxon>
        <taxon>Bacillati</taxon>
        <taxon>Actinomycetota</taxon>
        <taxon>Actinomycetes</taxon>
        <taxon>Mycobacteriales</taxon>
        <taxon>Nocardiaceae</taxon>
        <taxon>Nocardia</taxon>
    </lineage>
</organism>
<comment type="similarity">
    <text evidence="1">Belongs to the bacterial solute-binding protein 3 family.</text>
</comment>
<evidence type="ECO:0000313" key="7">
    <source>
        <dbReference type="EMBL" id="NKY27351.1"/>
    </source>
</evidence>
<sequence length="327" mass="34520">MRSARGILVAAVLVVALTGGCASDSSAPVSTKTPKYTDSPFPARAVPVLTDSPVPPPPGTPRCGDPTASLRPSGAGAGARGPTIDAIRARGRLLVGLDTGSNLFSYRDPISGAIVGFDADIAREVARDLLGSPDLIEFRSLGSAERETALQNRTVDLVAKTMTITCERREKVAFSTVYLHANQRVLAVKNSGIRSLADLAGRRVCIVSGTTSLEHMRRDQPAATILTVPSWADCLVVLQQRQVDAVSTDDAVLAGLAAQDPYTELVGGSISEEPYGIGITKGNDDLVRFVNGTLERVRNDGTWVGLYQKYLTVLGPVPAPPAPTYQD</sequence>
<dbReference type="Pfam" id="PF00497">
    <property type="entry name" value="SBP_bac_3"/>
    <property type="match status" value="1"/>
</dbReference>
<dbReference type="SMART" id="SM00062">
    <property type="entry name" value="PBPb"/>
    <property type="match status" value="1"/>
</dbReference>
<feature type="compositionally biased region" description="Polar residues" evidence="4">
    <location>
        <begin position="23"/>
        <end position="36"/>
    </location>
</feature>
<dbReference type="GO" id="GO:0030288">
    <property type="term" value="C:outer membrane-bounded periplasmic space"/>
    <property type="evidence" value="ECO:0007669"/>
    <property type="project" value="TreeGrafter"/>
</dbReference>
<dbReference type="CDD" id="cd13690">
    <property type="entry name" value="PBP2_GluB"/>
    <property type="match status" value="1"/>
</dbReference>
<keyword evidence="8" id="KW-1185">Reference proteome</keyword>
<evidence type="ECO:0000259" key="6">
    <source>
        <dbReference type="SMART" id="SM00062"/>
    </source>
</evidence>
<gene>
    <name evidence="7" type="ORF">HGB38_14105</name>
</gene>
<keyword evidence="3 5" id="KW-0732">Signal</keyword>
<evidence type="ECO:0000256" key="4">
    <source>
        <dbReference type="SAM" id="MobiDB-lite"/>
    </source>
</evidence>
<evidence type="ECO:0000256" key="2">
    <source>
        <dbReference type="ARBA" id="ARBA00022448"/>
    </source>
</evidence>
<name>A0A7X6L3V5_9NOCA</name>
<dbReference type="RefSeq" id="WP_062967855.1">
    <property type="nucleotide sequence ID" value="NZ_JAAXOS010000006.1"/>
</dbReference>
<accession>A0A7X6L3V5</accession>
<dbReference type="PROSITE" id="PS51257">
    <property type="entry name" value="PROKAR_LIPOPROTEIN"/>
    <property type="match status" value="1"/>
</dbReference>
<evidence type="ECO:0000256" key="3">
    <source>
        <dbReference type="ARBA" id="ARBA00022729"/>
    </source>
</evidence>
<dbReference type="PANTHER" id="PTHR30085:SF6">
    <property type="entry name" value="ABC TRANSPORTER GLUTAMINE-BINDING PROTEIN GLNH"/>
    <property type="match status" value="1"/>
</dbReference>
<reference evidence="7 8" key="1">
    <citation type="submission" date="2020-04" db="EMBL/GenBank/DDBJ databases">
        <title>MicrobeNet Type strains.</title>
        <authorList>
            <person name="Nicholson A.C."/>
        </authorList>
    </citation>
    <scope>NUCLEOTIDE SEQUENCE [LARGE SCALE GENOMIC DNA]</scope>
    <source>
        <strain evidence="7 8">DSM 44956</strain>
    </source>
</reference>
<dbReference type="SUPFAM" id="SSF53850">
    <property type="entry name" value="Periplasmic binding protein-like II"/>
    <property type="match status" value="1"/>
</dbReference>
<dbReference type="Proteomes" id="UP000540698">
    <property type="component" value="Unassembled WGS sequence"/>
</dbReference>
<dbReference type="GO" id="GO:0006865">
    <property type="term" value="P:amino acid transport"/>
    <property type="evidence" value="ECO:0007669"/>
    <property type="project" value="TreeGrafter"/>
</dbReference>